<dbReference type="AlphaFoldDB" id="A0A5P1ESH5"/>
<feature type="compositionally biased region" description="Acidic residues" evidence="1">
    <location>
        <begin position="120"/>
        <end position="134"/>
    </location>
</feature>
<proteinExistence type="predicted"/>
<feature type="region of interest" description="Disordered" evidence="1">
    <location>
        <begin position="120"/>
        <end position="148"/>
    </location>
</feature>
<dbReference type="EMBL" id="CM007385">
    <property type="protein sequence ID" value="ONK68067.1"/>
    <property type="molecule type" value="Genomic_DNA"/>
</dbReference>
<gene>
    <name evidence="2" type="ORF">A4U43_C05F7070</name>
</gene>
<evidence type="ECO:0000313" key="2">
    <source>
        <dbReference type="EMBL" id="ONK68067.1"/>
    </source>
</evidence>
<dbReference type="Gramene" id="ONK68067">
    <property type="protein sequence ID" value="ONK68067"/>
    <property type="gene ID" value="A4U43_C05F7070"/>
</dbReference>
<protein>
    <submittedName>
        <fullName evidence="2">Uncharacterized protein</fullName>
    </submittedName>
</protein>
<evidence type="ECO:0000256" key="1">
    <source>
        <dbReference type="SAM" id="MobiDB-lite"/>
    </source>
</evidence>
<accession>A0A5P1ESH5</accession>
<feature type="region of interest" description="Disordered" evidence="1">
    <location>
        <begin position="18"/>
        <end position="41"/>
    </location>
</feature>
<name>A0A5P1ESH5_ASPOF</name>
<feature type="compositionally biased region" description="Low complexity" evidence="1">
    <location>
        <begin position="135"/>
        <end position="147"/>
    </location>
</feature>
<reference evidence="3" key="1">
    <citation type="journal article" date="2017" name="Nat. Commun.">
        <title>The asparagus genome sheds light on the origin and evolution of a young Y chromosome.</title>
        <authorList>
            <person name="Harkess A."/>
            <person name="Zhou J."/>
            <person name="Xu C."/>
            <person name="Bowers J.E."/>
            <person name="Van der Hulst R."/>
            <person name="Ayyampalayam S."/>
            <person name="Mercati F."/>
            <person name="Riccardi P."/>
            <person name="McKain M.R."/>
            <person name="Kakrana A."/>
            <person name="Tang H."/>
            <person name="Ray J."/>
            <person name="Groenendijk J."/>
            <person name="Arikit S."/>
            <person name="Mathioni S.M."/>
            <person name="Nakano M."/>
            <person name="Shan H."/>
            <person name="Telgmann-Rauber A."/>
            <person name="Kanno A."/>
            <person name="Yue Z."/>
            <person name="Chen H."/>
            <person name="Li W."/>
            <person name="Chen Y."/>
            <person name="Xu X."/>
            <person name="Zhang Y."/>
            <person name="Luo S."/>
            <person name="Chen H."/>
            <person name="Gao J."/>
            <person name="Mao Z."/>
            <person name="Pires J.C."/>
            <person name="Luo M."/>
            <person name="Kudrna D."/>
            <person name="Wing R.A."/>
            <person name="Meyers B.C."/>
            <person name="Yi K."/>
            <person name="Kong H."/>
            <person name="Lavrijsen P."/>
            <person name="Sunseri F."/>
            <person name="Falavigna A."/>
            <person name="Ye Y."/>
            <person name="Leebens-Mack J.H."/>
            <person name="Chen G."/>
        </authorList>
    </citation>
    <scope>NUCLEOTIDE SEQUENCE [LARGE SCALE GENOMIC DNA]</scope>
    <source>
        <strain evidence="3">cv. DH0086</strain>
    </source>
</reference>
<dbReference type="Proteomes" id="UP000243459">
    <property type="component" value="Chromosome 5"/>
</dbReference>
<organism evidence="2 3">
    <name type="scientific">Asparagus officinalis</name>
    <name type="common">Garden asparagus</name>
    <dbReference type="NCBI Taxonomy" id="4686"/>
    <lineage>
        <taxon>Eukaryota</taxon>
        <taxon>Viridiplantae</taxon>
        <taxon>Streptophyta</taxon>
        <taxon>Embryophyta</taxon>
        <taxon>Tracheophyta</taxon>
        <taxon>Spermatophyta</taxon>
        <taxon>Magnoliopsida</taxon>
        <taxon>Liliopsida</taxon>
        <taxon>Asparagales</taxon>
        <taxon>Asparagaceae</taxon>
        <taxon>Asparagoideae</taxon>
        <taxon>Asparagus</taxon>
    </lineage>
</organism>
<sequence length="161" mass="17794">MEVSSWLGLGQKEEWKQALLPSSGKISQHPPAPSAPLSKPTEIIVLDEASTARLVGKGMLEPRRRASLDFLLGQLPHESRPSPNHLHYPSRVDNYHDFLKEIEMKGGRLVLDVDNGDEGVEELEVSSDQDEEDIPSSSQLTSTQSQVPPSPILLLIRTNLL</sequence>
<keyword evidence="3" id="KW-1185">Reference proteome</keyword>
<evidence type="ECO:0000313" key="3">
    <source>
        <dbReference type="Proteomes" id="UP000243459"/>
    </source>
</evidence>